<dbReference type="Gene3D" id="2.40.50.140">
    <property type="entry name" value="Nucleic acid-binding proteins"/>
    <property type="match status" value="1"/>
</dbReference>
<evidence type="ECO:0000313" key="1">
    <source>
        <dbReference type="EMBL" id="KAF7812482.1"/>
    </source>
</evidence>
<organism evidence="1 2">
    <name type="scientific">Senna tora</name>
    <dbReference type="NCBI Taxonomy" id="362788"/>
    <lineage>
        <taxon>Eukaryota</taxon>
        <taxon>Viridiplantae</taxon>
        <taxon>Streptophyta</taxon>
        <taxon>Embryophyta</taxon>
        <taxon>Tracheophyta</taxon>
        <taxon>Spermatophyta</taxon>
        <taxon>Magnoliopsida</taxon>
        <taxon>eudicotyledons</taxon>
        <taxon>Gunneridae</taxon>
        <taxon>Pentapetalae</taxon>
        <taxon>rosids</taxon>
        <taxon>fabids</taxon>
        <taxon>Fabales</taxon>
        <taxon>Fabaceae</taxon>
        <taxon>Caesalpinioideae</taxon>
        <taxon>Cassia clade</taxon>
        <taxon>Senna</taxon>
    </lineage>
</organism>
<keyword evidence="2" id="KW-1185">Reference proteome</keyword>
<dbReference type="GO" id="GO:0003677">
    <property type="term" value="F:DNA binding"/>
    <property type="evidence" value="ECO:0007669"/>
    <property type="project" value="UniProtKB-KW"/>
</dbReference>
<dbReference type="OrthoDB" id="895915at2759"/>
<protein>
    <submittedName>
        <fullName evidence="1">Replication protein A 70 kDa DNA-binding subunit B-like</fullName>
    </submittedName>
</protein>
<evidence type="ECO:0000313" key="2">
    <source>
        <dbReference type="Proteomes" id="UP000634136"/>
    </source>
</evidence>
<sequence>MNFFSSKSKLAITLWGSYVDQVFNFLSKGSQGAVVIVFQFCKIKEYASTRSLSNSISAVMITSTIEAAFSSVSLSPVEDLEHSGNGDIICIHAQVHQVNKERDGFMMHNDDVKAVWPKKLDSFVGTKFVSKIEVKVSDWSHFKYLTVQRMTNVSIIMDKFYAQRLAKIKNKGSANMAHGDTIDLSLVVDDLTTPVNTKASERAEVEACRLSFSKLVASPSAETPIACKRAVIDLSDEVQSSVNSVGHCDVPMNKTKLDRK</sequence>
<dbReference type="EMBL" id="JAAIUW010000010">
    <property type="protein sequence ID" value="KAF7812482.1"/>
    <property type="molecule type" value="Genomic_DNA"/>
</dbReference>
<keyword evidence="1" id="KW-0238">DNA-binding</keyword>
<dbReference type="Proteomes" id="UP000634136">
    <property type="component" value="Unassembled WGS sequence"/>
</dbReference>
<gene>
    <name evidence="1" type="ORF">G2W53_033458</name>
</gene>
<proteinExistence type="predicted"/>
<name>A0A834W7Z3_9FABA</name>
<dbReference type="CDD" id="cd04481">
    <property type="entry name" value="RPA1_DBD_B_like"/>
    <property type="match status" value="1"/>
</dbReference>
<reference evidence="1" key="1">
    <citation type="submission" date="2020-09" db="EMBL/GenBank/DDBJ databases">
        <title>Genome-Enabled Discovery of Anthraquinone Biosynthesis in Senna tora.</title>
        <authorList>
            <person name="Kang S.-H."/>
            <person name="Pandey R.P."/>
            <person name="Lee C.-M."/>
            <person name="Sim J.-S."/>
            <person name="Jeong J.-T."/>
            <person name="Choi B.-S."/>
            <person name="Jung M."/>
            <person name="Ginzburg D."/>
            <person name="Zhao K."/>
            <person name="Won S.Y."/>
            <person name="Oh T.-J."/>
            <person name="Yu Y."/>
            <person name="Kim N.-H."/>
            <person name="Lee O.R."/>
            <person name="Lee T.-H."/>
            <person name="Bashyal P."/>
            <person name="Kim T.-S."/>
            <person name="Lee W.-H."/>
            <person name="Kawkins C."/>
            <person name="Kim C.-K."/>
            <person name="Kim J.S."/>
            <person name="Ahn B.O."/>
            <person name="Rhee S.Y."/>
            <person name="Sohng J.K."/>
        </authorList>
    </citation>
    <scope>NUCLEOTIDE SEQUENCE</scope>
    <source>
        <tissue evidence="1">Leaf</tissue>
    </source>
</reference>
<dbReference type="AlphaFoldDB" id="A0A834W7Z3"/>
<comment type="caution">
    <text evidence="1">The sequence shown here is derived from an EMBL/GenBank/DDBJ whole genome shotgun (WGS) entry which is preliminary data.</text>
</comment>
<dbReference type="InterPro" id="IPR012340">
    <property type="entry name" value="NA-bd_OB-fold"/>
</dbReference>
<accession>A0A834W7Z3</accession>